<evidence type="ECO:0000256" key="4">
    <source>
        <dbReference type="SAM" id="Coils"/>
    </source>
</evidence>
<dbReference type="PROSITE" id="PS50111">
    <property type="entry name" value="CHEMOTAXIS_TRANSDUC_2"/>
    <property type="match status" value="1"/>
</dbReference>
<evidence type="ECO:0000313" key="7">
    <source>
        <dbReference type="Proteomes" id="UP001501565"/>
    </source>
</evidence>
<dbReference type="PANTHER" id="PTHR32089">
    <property type="entry name" value="METHYL-ACCEPTING CHEMOTAXIS PROTEIN MCPB"/>
    <property type="match status" value="1"/>
</dbReference>
<dbReference type="InterPro" id="IPR004089">
    <property type="entry name" value="MCPsignal_dom"/>
</dbReference>
<proteinExistence type="predicted"/>
<dbReference type="SMART" id="SM00283">
    <property type="entry name" value="MA"/>
    <property type="match status" value="1"/>
</dbReference>
<feature type="coiled-coil region" evidence="4">
    <location>
        <begin position="5"/>
        <end position="50"/>
    </location>
</feature>
<dbReference type="InterPro" id="IPR025991">
    <property type="entry name" value="Chemoreceptor_zinc-bind_dom"/>
</dbReference>
<gene>
    <name evidence="6" type="ORF">GCM10022277_02060</name>
</gene>
<evidence type="ECO:0000256" key="1">
    <source>
        <dbReference type="ARBA" id="ARBA00004370"/>
    </source>
</evidence>
<dbReference type="EMBL" id="BAABBN010000003">
    <property type="protein sequence ID" value="GAA3911032.1"/>
    <property type="molecule type" value="Genomic_DNA"/>
</dbReference>
<protein>
    <submittedName>
        <fullName evidence="6">Methyl-accepting chemotaxis protein</fullName>
    </submittedName>
</protein>
<evidence type="ECO:0000313" key="6">
    <source>
        <dbReference type="EMBL" id="GAA3911032.1"/>
    </source>
</evidence>
<name>A0ABP7M2V5_9GAMM</name>
<organism evidence="6 7">
    <name type="scientific">Litoribacillus peritrichatus</name>
    <dbReference type="NCBI Taxonomy" id="718191"/>
    <lineage>
        <taxon>Bacteria</taxon>
        <taxon>Pseudomonadati</taxon>
        <taxon>Pseudomonadota</taxon>
        <taxon>Gammaproteobacteria</taxon>
        <taxon>Oceanospirillales</taxon>
        <taxon>Oceanospirillaceae</taxon>
        <taxon>Litoribacillus</taxon>
    </lineage>
</organism>
<keyword evidence="7" id="KW-1185">Reference proteome</keyword>
<dbReference type="Gene3D" id="1.20.120.30">
    <property type="entry name" value="Aspartate receptor, ligand-binding domain"/>
    <property type="match status" value="1"/>
</dbReference>
<evidence type="ECO:0000256" key="2">
    <source>
        <dbReference type="ARBA" id="ARBA00023224"/>
    </source>
</evidence>
<comment type="subcellular location">
    <subcellularLocation>
        <location evidence="1">Membrane</location>
    </subcellularLocation>
</comment>
<evidence type="ECO:0000256" key="3">
    <source>
        <dbReference type="PROSITE-ProRule" id="PRU00284"/>
    </source>
</evidence>
<keyword evidence="4" id="KW-0175">Coiled coil</keyword>
<dbReference type="Gene3D" id="6.10.250.3200">
    <property type="match status" value="1"/>
</dbReference>
<dbReference type="Proteomes" id="UP001501565">
    <property type="component" value="Unassembled WGS sequence"/>
</dbReference>
<accession>A0ABP7M2V5</accession>
<dbReference type="Pfam" id="PF13682">
    <property type="entry name" value="CZB"/>
    <property type="match status" value="1"/>
</dbReference>
<keyword evidence="2 3" id="KW-0807">Transducer</keyword>
<dbReference type="PANTHER" id="PTHR32089:SF70">
    <property type="entry name" value="ENERGY TAXIS MODULATING METHYL ACCEPTING SENSORY TRANSDUCER"/>
    <property type="match status" value="1"/>
</dbReference>
<comment type="caution">
    <text evidence="6">The sequence shown here is derived from an EMBL/GenBank/DDBJ whole genome shotgun (WGS) entry which is preliminary data.</text>
</comment>
<feature type="domain" description="Methyl-accepting transducer" evidence="5">
    <location>
        <begin position="60"/>
        <end position="244"/>
    </location>
</feature>
<reference evidence="7" key="1">
    <citation type="journal article" date="2019" name="Int. J. Syst. Evol. Microbiol.">
        <title>The Global Catalogue of Microorganisms (GCM) 10K type strain sequencing project: providing services to taxonomists for standard genome sequencing and annotation.</title>
        <authorList>
            <consortium name="The Broad Institute Genomics Platform"/>
            <consortium name="The Broad Institute Genome Sequencing Center for Infectious Disease"/>
            <person name="Wu L."/>
            <person name="Ma J."/>
        </authorList>
    </citation>
    <scope>NUCLEOTIDE SEQUENCE [LARGE SCALE GENOMIC DNA]</scope>
    <source>
        <strain evidence="7">JCM 17551</strain>
    </source>
</reference>
<evidence type="ECO:0000259" key="5">
    <source>
        <dbReference type="PROSITE" id="PS50111"/>
    </source>
</evidence>
<sequence>MWFGNKQELENLKDKTADLQQEVNQLSLTCKQKDQEIEELRKELDKHAQTTDESGMVKLLLSSNKAMDEVRHSVANTSSQMSAEREKLNDSQKLFDESSTLLTATKGAVESIRDTAMDSVTSIQQLRTVAEQISTFVGAINNISEQTNLLALNAAIEAARAGEQGRGFAVVADEVRALAQRAGEAASEISNLVENIDKQTREVDSRSQQMAEKCEDVAINNDQIIGSVNEVINLARTMCTTISDCSDQSFVQTVSLDHVIWKSKVYELISGQSQINENELEDHRGCSFGEWYHHGAGNQKYSHLRSFQRLEEPHRQVHEFGKSVITAYKRNDTSDIHNQLRMMESSSDQMQRCLQDLLNEIAGN</sequence>
<dbReference type="SUPFAM" id="SSF58104">
    <property type="entry name" value="Methyl-accepting chemotaxis protein (MCP) signaling domain"/>
    <property type="match status" value="1"/>
</dbReference>
<dbReference type="Pfam" id="PF00015">
    <property type="entry name" value="MCPsignal"/>
    <property type="match status" value="1"/>
</dbReference>